<evidence type="ECO:0000256" key="3">
    <source>
        <dbReference type="ARBA" id="ARBA00022475"/>
    </source>
</evidence>
<dbReference type="PANTHER" id="PTHR33044">
    <property type="entry name" value="BIFUNCTIONAL INHIBITOR/LIPID-TRANSFER PROTEIN/SEED STORAGE 2S ALBUMIN SUPERFAMILY PROTEIN-RELATED"/>
    <property type="match status" value="1"/>
</dbReference>
<evidence type="ECO:0000256" key="5">
    <source>
        <dbReference type="ARBA" id="ARBA00022729"/>
    </source>
</evidence>
<dbReference type="Gene3D" id="1.10.110.10">
    <property type="entry name" value="Plant lipid-transfer and hydrophobic proteins"/>
    <property type="match status" value="1"/>
</dbReference>
<evidence type="ECO:0000256" key="7">
    <source>
        <dbReference type="ARBA" id="ARBA00023180"/>
    </source>
</evidence>
<accession>A0A803L6G8</accession>
<dbReference type="GO" id="GO:0005886">
    <property type="term" value="C:plasma membrane"/>
    <property type="evidence" value="ECO:0007669"/>
    <property type="project" value="UniProtKB-SubCell"/>
</dbReference>
<dbReference type="AlphaFoldDB" id="A0A803L6G8"/>
<protein>
    <recommendedName>
        <fullName evidence="11">Bifunctional inhibitor/plant lipid transfer protein/seed storage helical domain-containing protein</fullName>
    </recommendedName>
</protein>
<feature type="region of interest" description="Disordered" evidence="9">
    <location>
        <begin position="114"/>
        <end position="141"/>
    </location>
</feature>
<keyword evidence="13" id="KW-1185">Reference proteome</keyword>
<name>A0A803L6G8_CHEQI</name>
<dbReference type="Pfam" id="PF14368">
    <property type="entry name" value="LTP_2"/>
    <property type="match status" value="1"/>
</dbReference>
<dbReference type="EnsemblPlants" id="AUR62007457-RA">
    <property type="protein sequence ID" value="AUR62007457-RA:cds"/>
    <property type="gene ID" value="AUR62007457"/>
</dbReference>
<reference evidence="12" key="2">
    <citation type="submission" date="2021-03" db="UniProtKB">
        <authorList>
            <consortium name="EnsemblPlants"/>
        </authorList>
    </citation>
    <scope>IDENTIFICATION</scope>
</reference>
<evidence type="ECO:0000256" key="2">
    <source>
        <dbReference type="ARBA" id="ARBA00009748"/>
    </source>
</evidence>
<organism evidence="12 13">
    <name type="scientific">Chenopodium quinoa</name>
    <name type="common">Quinoa</name>
    <dbReference type="NCBI Taxonomy" id="63459"/>
    <lineage>
        <taxon>Eukaryota</taxon>
        <taxon>Viridiplantae</taxon>
        <taxon>Streptophyta</taxon>
        <taxon>Embryophyta</taxon>
        <taxon>Tracheophyta</taxon>
        <taxon>Spermatophyta</taxon>
        <taxon>Magnoliopsida</taxon>
        <taxon>eudicotyledons</taxon>
        <taxon>Gunneridae</taxon>
        <taxon>Pentapetalae</taxon>
        <taxon>Caryophyllales</taxon>
        <taxon>Chenopodiaceae</taxon>
        <taxon>Chenopodioideae</taxon>
        <taxon>Atripliceae</taxon>
        <taxon>Chenopodium</taxon>
    </lineage>
</organism>
<keyword evidence="4" id="KW-0336">GPI-anchor</keyword>
<evidence type="ECO:0000256" key="1">
    <source>
        <dbReference type="ARBA" id="ARBA00004609"/>
    </source>
</evidence>
<keyword evidence="7" id="KW-0325">Glycoprotein</keyword>
<dbReference type="GO" id="GO:0098552">
    <property type="term" value="C:side of membrane"/>
    <property type="evidence" value="ECO:0007669"/>
    <property type="project" value="UniProtKB-KW"/>
</dbReference>
<keyword evidence="5 10" id="KW-0732">Signal</keyword>
<feature type="domain" description="Bifunctional inhibitor/plant lipid transfer protein/seed storage helical" evidence="11">
    <location>
        <begin position="14"/>
        <end position="107"/>
    </location>
</feature>
<dbReference type="InterPro" id="IPR016140">
    <property type="entry name" value="Bifunc_inhib/LTP/seed_store"/>
</dbReference>
<feature type="chain" id="PRO_5030700341" description="Bifunctional inhibitor/plant lipid transfer protein/seed storage helical domain-containing protein" evidence="10">
    <location>
        <begin position="25"/>
        <end position="166"/>
    </location>
</feature>
<evidence type="ECO:0000256" key="9">
    <source>
        <dbReference type="SAM" id="MobiDB-lite"/>
    </source>
</evidence>
<reference evidence="12" key="1">
    <citation type="journal article" date="2017" name="Nature">
        <title>The genome of Chenopodium quinoa.</title>
        <authorList>
            <person name="Jarvis D.E."/>
            <person name="Ho Y.S."/>
            <person name="Lightfoot D.J."/>
            <person name="Schmoeckel S.M."/>
            <person name="Li B."/>
            <person name="Borm T.J.A."/>
            <person name="Ohyanagi H."/>
            <person name="Mineta K."/>
            <person name="Michell C.T."/>
            <person name="Saber N."/>
            <person name="Kharbatia N.M."/>
            <person name="Rupper R.R."/>
            <person name="Sharp A.R."/>
            <person name="Dally N."/>
            <person name="Boughton B.A."/>
            <person name="Woo Y.H."/>
            <person name="Gao G."/>
            <person name="Schijlen E.G.W.M."/>
            <person name="Guo X."/>
            <person name="Momin A.A."/>
            <person name="Negrao S."/>
            <person name="Al-Babili S."/>
            <person name="Gehring C."/>
            <person name="Roessner U."/>
            <person name="Jung C."/>
            <person name="Murphy K."/>
            <person name="Arold S.T."/>
            <person name="Gojobori T."/>
            <person name="van der Linden C.G."/>
            <person name="van Loo E.N."/>
            <person name="Jellen E.N."/>
            <person name="Maughan P.J."/>
            <person name="Tester M."/>
        </authorList>
    </citation>
    <scope>NUCLEOTIDE SEQUENCE [LARGE SCALE GENOMIC DNA]</scope>
    <source>
        <strain evidence="12">cv. PI 614886</strain>
    </source>
</reference>
<dbReference type="OMA" id="ACMQKLM"/>
<dbReference type="InterPro" id="IPR036312">
    <property type="entry name" value="Bifun_inhib/LTP/seed_sf"/>
</dbReference>
<dbReference type="InterPro" id="IPR043325">
    <property type="entry name" value="LTSS"/>
</dbReference>
<evidence type="ECO:0000256" key="8">
    <source>
        <dbReference type="ARBA" id="ARBA00023288"/>
    </source>
</evidence>
<comment type="subcellular location">
    <subcellularLocation>
        <location evidence="1">Cell membrane</location>
        <topology evidence="1">Lipid-anchor</topology>
        <topology evidence="1">GPI-anchor</topology>
    </subcellularLocation>
</comment>
<keyword evidence="8" id="KW-0449">Lipoprotein</keyword>
<proteinExistence type="inferred from homology"/>
<evidence type="ECO:0000259" key="11">
    <source>
        <dbReference type="Pfam" id="PF14368"/>
    </source>
</evidence>
<dbReference type="Proteomes" id="UP000596660">
    <property type="component" value="Unplaced"/>
</dbReference>
<evidence type="ECO:0000313" key="12">
    <source>
        <dbReference type="EnsemblPlants" id="AUR62007457-RA:cds"/>
    </source>
</evidence>
<keyword evidence="6" id="KW-1015">Disulfide bond</keyword>
<sequence>MSKVLCLAALMVVLAVSTPLAAQAQNGADLPDCVTKLNPCGPFINSTTVVPPATCCKPLEVVLKNDIPCLCNIFSSIELIQTLSLNVTEALTLPQRCDLQFDIIAKCEDLAQAPSPSSSPAAGSTPTPPGSASTSSPPGNAAPKITGAGSVGIVSILLMFGAYTMF</sequence>
<evidence type="ECO:0000256" key="10">
    <source>
        <dbReference type="SAM" id="SignalP"/>
    </source>
</evidence>
<keyword evidence="4" id="KW-0472">Membrane</keyword>
<evidence type="ECO:0000256" key="6">
    <source>
        <dbReference type="ARBA" id="ARBA00023157"/>
    </source>
</evidence>
<dbReference type="CDD" id="cd00010">
    <property type="entry name" value="AAI_LTSS"/>
    <property type="match status" value="1"/>
</dbReference>
<dbReference type="Gramene" id="AUR62007457-RA">
    <property type="protein sequence ID" value="AUR62007457-RA:cds"/>
    <property type="gene ID" value="AUR62007457"/>
</dbReference>
<dbReference type="SUPFAM" id="SSF47699">
    <property type="entry name" value="Bifunctional inhibitor/lipid-transfer protein/seed storage 2S albumin"/>
    <property type="match status" value="1"/>
</dbReference>
<keyword evidence="3" id="KW-1003">Cell membrane</keyword>
<feature type="signal peptide" evidence="10">
    <location>
        <begin position="1"/>
        <end position="24"/>
    </location>
</feature>
<comment type="similarity">
    <text evidence="2">Belongs to the plant LTP family.</text>
</comment>
<evidence type="ECO:0000256" key="4">
    <source>
        <dbReference type="ARBA" id="ARBA00022622"/>
    </source>
</evidence>
<evidence type="ECO:0000313" key="13">
    <source>
        <dbReference type="Proteomes" id="UP000596660"/>
    </source>
</evidence>